<dbReference type="Proteomes" id="UP000004520">
    <property type="component" value="Unassembled WGS sequence"/>
</dbReference>
<accession>F5P2S7</accession>
<dbReference type="EMBL" id="AFGY01000064">
    <property type="protein sequence ID" value="EGK32330.1"/>
    <property type="molecule type" value="Genomic_DNA"/>
</dbReference>
<reference evidence="1 2" key="1">
    <citation type="submission" date="2011-04" db="EMBL/GenBank/DDBJ databases">
        <authorList>
            <person name="Rasko D."/>
            <person name="Redman J."/>
            <person name="Daugherty S.C."/>
            <person name="Tallon L."/>
            <person name="Sadzewicz L."/>
            <person name="Jones K."/>
            <person name="Santana-Cruz I."/>
            <person name="Liu X."/>
        </authorList>
    </citation>
    <scope>NUCLEOTIDE SEQUENCE [LARGE SCALE GENOMIC DNA]</scope>
    <source>
        <strain evidence="1 2">K-227</strain>
    </source>
</reference>
<sequence>MTQNKPRRPTRLCVRTKAVDRGYNDNKHINVRERVRAVKARYNATPQPVASQLARTFRCWKMPYGKLR</sequence>
<name>F5P2S7_SHIFL</name>
<protein>
    <submittedName>
        <fullName evidence="1">Uncharacterized protein</fullName>
    </submittedName>
</protein>
<evidence type="ECO:0000313" key="2">
    <source>
        <dbReference type="Proteomes" id="UP000004520"/>
    </source>
</evidence>
<evidence type="ECO:0000313" key="1">
    <source>
        <dbReference type="EMBL" id="EGK32330.1"/>
    </source>
</evidence>
<comment type="caution">
    <text evidence="1">The sequence shown here is derived from an EMBL/GenBank/DDBJ whole genome shotgun (WGS) entry which is preliminary data.</text>
</comment>
<gene>
    <name evidence="1" type="ORF">SFK227_4819</name>
</gene>
<proteinExistence type="predicted"/>
<dbReference type="AlphaFoldDB" id="F5P2S7"/>
<organism evidence="1 2">
    <name type="scientific">Shigella flexneri K-227</name>
    <dbReference type="NCBI Taxonomy" id="766147"/>
    <lineage>
        <taxon>Bacteria</taxon>
        <taxon>Pseudomonadati</taxon>
        <taxon>Pseudomonadota</taxon>
        <taxon>Gammaproteobacteria</taxon>
        <taxon>Enterobacterales</taxon>
        <taxon>Enterobacteriaceae</taxon>
        <taxon>Shigella</taxon>
    </lineage>
</organism>